<dbReference type="Proteomes" id="UP000663891">
    <property type="component" value="Unassembled WGS sequence"/>
</dbReference>
<dbReference type="GO" id="GO:0005096">
    <property type="term" value="F:GTPase activator activity"/>
    <property type="evidence" value="ECO:0007669"/>
    <property type="project" value="UniProtKB-KW"/>
</dbReference>
<dbReference type="OrthoDB" id="159449at2759"/>
<dbReference type="Gene3D" id="1.10.472.80">
    <property type="entry name" value="Ypt/Rab-GAP domain of gyp1p, domain 3"/>
    <property type="match status" value="1"/>
</dbReference>
<organism evidence="4 5">
    <name type="scientific">Adineta steineri</name>
    <dbReference type="NCBI Taxonomy" id="433720"/>
    <lineage>
        <taxon>Eukaryota</taxon>
        <taxon>Metazoa</taxon>
        <taxon>Spiralia</taxon>
        <taxon>Gnathifera</taxon>
        <taxon>Rotifera</taxon>
        <taxon>Eurotatoria</taxon>
        <taxon>Bdelloidea</taxon>
        <taxon>Adinetida</taxon>
        <taxon>Adinetidae</taxon>
        <taxon>Adineta</taxon>
    </lineage>
</organism>
<name>A0A814S131_9BILA</name>
<evidence type="ECO:0000313" key="4">
    <source>
        <dbReference type="EMBL" id="CAF1140690.1"/>
    </source>
</evidence>
<feature type="domain" description="Rab-GAP TBC" evidence="3">
    <location>
        <begin position="72"/>
        <end position="265"/>
    </location>
</feature>
<evidence type="ECO:0000256" key="2">
    <source>
        <dbReference type="SAM" id="MobiDB-lite"/>
    </source>
</evidence>
<dbReference type="InterPro" id="IPR000195">
    <property type="entry name" value="Rab-GAP-TBC_dom"/>
</dbReference>
<dbReference type="PANTHER" id="PTHR47219:SF4">
    <property type="entry name" value="TBC1 DOMAIN FAMILY MEMBER 10A"/>
    <property type="match status" value="1"/>
</dbReference>
<dbReference type="Gene3D" id="1.10.10.750">
    <property type="entry name" value="Ypt/Rab-GAP domain of gyp1p, domain 1"/>
    <property type="match status" value="1"/>
</dbReference>
<dbReference type="PANTHER" id="PTHR47219">
    <property type="entry name" value="RAB GTPASE-ACTIVATING PROTEIN 1-LIKE"/>
    <property type="match status" value="1"/>
</dbReference>
<evidence type="ECO:0000313" key="5">
    <source>
        <dbReference type="Proteomes" id="UP000663891"/>
    </source>
</evidence>
<dbReference type="AlphaFoldDB" id="A0A814S131"/>
<dbReference type="Gene3D" id="1.10.8.270">
    <property type="entry name" value="putative rabgap domain of human tbc1 domain family member 14 like domains"/>
    <property type="match status" value="1"/>
</dbReference>
<protein>
    <recommendedName>
        <fullName evidence="3">Rab-GAP TBC domain-containing protein</fullName>
    </recommendedName>
</protein>
<dbReference type="InterPro" id="IPR035969">
    <property type="entry name" value="Rab-GAP_TBC_sf"/>
</dbReference>
<evidence type="ECO:0000259" key="3">
    <source>
        <dbReference type="PROSITE" id="PS50086"/>
    </source>
</evidence>
<dbReference type="SMART" id="SM00164">
    <property type="entry name" value="TBC"/>
    <property type="match status" value="1"/>
</dbReference>
<sequence length="364" mass="41624">MVNNYSLNSEQERDEVPNTYGFFVSPDELEMEESVKASVARRREQKWLDMFARWSSFIGAQFDKVKARCRKGIPPSVRGQAWYHLSAAKYRHENADRNCPTGSVFNFYLTQTPALNVLEDIRKDLARSFPDHEMFRDDGCGQQSLFDVLKAYAVHDPAVGYCQAQAPIAAILLMHLPPEQAFWVFVQINEEYVKGYFSDGLMAVKEDALATELLIQKISSKGYRLLHKLDVDPILYTLDWYMTLFSRTYRAPQLFRIWDMFFCEGVKVLFRLALVIVRETLETGSPDTVTKAHKCDNPMDLVALIKQTAKNLPFDTLLIKMDKLPLSDIDLAQACGKAREQLSSGLNTSNSRKNPSRSQANKHK</sequence>
<dbReference type="PROSITE" id="PS50086">
    <property type="entry name" value="TBC_RABGAP"/>
    <property type="match status" value="1"/>
</dbReference>
<dbReference type="GO" id="GO:0031267">
    <property type="term" value="F:small GTPase binding"/>
    <property type="evidence" value="ECO:0007669"/>
    <property type="project" value="TreeGrafter"/>
</dbReference>
<dbReference type="FunFam" id="1.10.8.270:FF:000007">
    <property type="entry name" value="TBC1 domain family member 10A"/>
    <property type="match status" value="1"/>
</dbReference>
<gene>
    <name evidence="4" type="ORF">VCS650_LOCUS22251</name>
</gene>
<feature type="region of interest" description="Disordered" evidence="2">
    <location>
        <begin position="342"/>
        <end position="364"/>
    </location>
</feature>
<dbReference type="FunFam" id="1.10.10.750:FF:000001">
    <property type="entry name" value="TBC1 domain family member 10A"/>
    <property type="match status" value="1"/>
</dbReference>
<dbReference type="EMBL" id="CAJNON010000249">
    <property type="protein sequence ID" value="CAF1140690.1"/>
    <property type="molecule type" value="Genomic_DNA"/>
</dbReference>
<dbReference type="Pfam" id="PF00566">
    <property type="entry name" value="RabGAP-TBC"/>
    <property type="match status" value="1"/>
</dbReference>
<keyword evidence="1" id="KW-0343">GTPase activation</keyword>
<evidence type="ECO:0000256" key="1">
    <source>
        <dbReference type="ARBA" id="ARBA00022468"/>
    </source>
</evidence>
<reference evidence="4" key="1">
    <citation type="submission" date="2021-02" db="EMBL/GenBank/DDBJ databases">
        <authorList>
            <person name="Nowell W R."/>
        </authorList>
    </citation>
    <scope>NUCLEOTIDE SEQUENCE</scope>
</reference>
<comment type="caution">
    <text evidence="4">The sequence shown here is derived from an EMBL/GenBank/DDBJ whole genome shotgun (WGS) entry which is preliminary data.</text>
</comment>
<proteinExistence type="predicted"/>
<dbReference type="SUPFAM" id="SSF47923">
    <property type="entry name" value="Ypt/Rab-GAP domain of gyp1p"/>
    <property type="match status" value="2"/>
</dbReference>
<accession>A0A814S131</accession>
<dbReference type="InterPro" id="IPR050302">
    <property type="entry name" value="Rab_GAP_TBC_domain"/>
</dbReference>